<gene>
    <name evidence="2" type="ORF">P4O66_002075</name>
</gene>
<evidence type="ECO:0000313" key="3">
    <source>
        <dbReference type="Proteomes" id="UP001239994"/>
    </source>
</evidence>
<reference evidence="2" key="1">
    <citation type="submission" date="2023-03" db="EMBL/GenBank/DDBJ databases">
        <title>Electrophorus voltai genome.</title>
        <authorList>
            <person name="Bian C."/>
        </authorList>
    </citation>
    <scope>NUCLEOTIDE SEQUENCE</scope>
    <source>
        <strain evidence="2">CB-2022</strain>
        <tissue evidence="2">Muscle</tissue>
    </source>
</reference>
<protein>
    <submittedName>
        <fullName evidence="2">Uncharacterized protein</fullName>
    </submittedName>
</protein>
<evidence type="ECO:0000256" key="1">
    <source>
        <dbReference type="SAM" id="MobiDB-lite"/>
    </source>
</evidence>
<feature type="region of interest" description="Disordered" evidence="1">
    <location>
        <begin position="43"/>
        <end position="62"/>
    </location>
</feature>
<organism evidence="2 3">
    <name type="scientific">Electrophorus voltai</name>
    <dbReference type="NCBI Taxonomy" id="2609070"/>
    <lineage>
        <taxon>Eukaryota</taxon>
        <taxon>Metazoa</taxon>
        <taxon>Chordata</taxon>
        <taxon>Craniata</taxon>
        <taxon>Vertebrata</taxon>
        <taxon>Euteleostomi</taxon>
        <taxon>Actinopterygii</taxon>
        <taxon>Neopterygii</taxon>
        <taxon>Teleostei</taxon>
        <taxon>Ostariophysi</taxon>
        <taxon>Gymnotiformes</taxon>
        <taxon>Gymnotoidei</taxon>
        <taxon>Gymnotidae</taxon>
        <taxon>Electrophorus</taxon>
    </lineage>
</organism>
<dbReference type="AlphaFoldDB" id="A0AAD8Z281"/>
<dbReference type="EMBL" id="JAROKS010000020">
    <property type="protein sequence ID" value="KAK1791024.1"/>
    <property type="molecule type" value="Genomic_DNA"/>
</dbReference>
<proteinExistence type="predicted"/>
<keyword evidence="3" id="KW-1185">Reference proteome</keyword>
<comment type="caution">
    <text evidence="2">The sequence shown here is derived from an EMBL/GenBank/DDBJ whole genome shotgun (WGS) entry which is preliminary data.</text>
</comment>
<accession>A0AAD8Z281</accession>
<evidence type="ECO:0000313" key="2">
    <source>
        <dbReference type="EMBL" id="KAK1791024.1"/>
    </source>
</evidence>
<name>A0AAD8Z281_9TELE</name>
<sequence length="257" mass="27785">MRGPTQDAWGLKMAGGVLGNSCYLDGGLHVKYPQSSDGWNPLSEQTKGRAQPAISVGPPGNTQMRNFNTDISVNTGAPANAQIVHSGQACVVKEDNISEGIYTIREGDTLRLQCLVKGHPRPQTLLLCASHSSLQGAPLGMPVTFTVMITGHCRLGHVTDGMTTQAKQRLLTKVCVVPPPVTSHEGRGRQICDSDTWCQTERALTSPRERDAPVVVRYLHFTGCALSRSLAWWGRISRIQGPDLSGNLSDERSFALV</sequence>
<dbReference type="Proteomes" id="UP001239994">
    <property type="component" value="Unassembled WGS sequence"/>
</dbReference>